<evidence type="ECO:0008006" key="5">
    <source>
        <dbReference type="Google" id="ProtNLM"/>
    </source>
</evidence>
<dbReference type="Proteomes" id="UP000424527">
    <property type="component" value="Unassembled WGS sequence"/>
</dbReference>
<reference evidence="3 4" key="1">
    <citation type="submission" date="2019-07" db="EMBL/GenBank/DDBJ databases">
        <title>Chromosome genome assembly for large yellow croaker.</title>
        <authorList>
            <person name="Xiao S."/>
        </authorList>
    </citation>
    <scope>NUCLEOTIDE SEQUENCE [LARGE SCALE GENOMIC DNA]</scope>
    <source>
        <strain evidence="3">JMULYC20181020</strain>
        <tissue evidence="3">Muscle</tissue>
    </source>
</reference>
<dbReference type="InterPro" id="IPR004244">
    <property type="entry name" value="Transposase_22"/>
</dbReference>
<evidence type="ECO:0000313" key="3">
    <source>
        <dbReference type="EMBL" id="KAE8288321.1"/>
    </source>
</evidence>
<organism evidence="3 4">
    <name type="scientific">Larimichthys crocea</name>
    <name type="common">Large yellow croaker</name>
    <name type="synonym">Pseudosciaena crocea</name>
    <dbReference type="NCBI Taxonomy" id="215358"/>
    <lineage>
        <taxon>Eukaryota</taxon>
        <taxon>Metazoa</taxon>
        <taxon>Chordata</taxon>
        <taxon>Craniata</taxon>
        <taxon>Vertebrata</taxon>
        <taxon>Euteleostomi</taxon>
        <taxon>Actinopterygii</taxon>
        <taxon>Neopterygii</taxon>
        <taxon>Teleostei</taxon>
        <taxon>Neoteleostei</taxon>
        <taxon>Acanthomorphata</taxon>
        <taxon>Eupercaria</taxon>
        <taxon>Sciaenidae</taxon>
        <taxon>Larimichthys</taxon>
    </lineage>
</organism>
<sequence>MSKGRKNKQDSYPGEDDSDDRCATLADACEANANVAGSPSPATLEDILVAIKTLDRRVDTRFTELNGVIADFKVALTEVSERVSSTEAATESHERRLERLEERYDALASQCKQQQAKLEDLEARSRRQNIHIVGIKEKTENSRPTEFVSKLLPKLLGEEHFNLPIEVDRAHRSLAPATDGRARAIIARLHYYQVKELVLRLAREKAPLQYDGRPVYIFPDFTSATMKKRQAFRAIREKRRAKSIRCGFRHPAWFVVTVNNNTSTFTTPAEAEEFLSREADGWDAIASASPRRETE</sequence>
<proteinExistence type="predicted"/>
<keyword evidence="4" id="KW-1185">Reference proteome</keyword>
<feature type="coiled-coil region" evidence="1">
    <location>
        <begin position="83"/>
        <end position="131"/>
    </location>
</feature>
<feature type="region of interest" description="Disordered" evidence="2">
    <location>
        <begin position="1"/>
        <end position="20"/>
    </location>
</feature>
<evidence type="ECO:0000256" key="1">
    <source>
        <dbReference type="SAM" id="Coils"/>
    </source>
</evidence>
<dbReference type="Gene3D" id="3.30.70.1820">
    <property type="entry name" value="L1 transposable element, RRM domain"/>
    <property type="match status" value="1"/>
</dbReference>
<name>A0A6G0IAK5_LARCR</name>
<gene>
    <name evidence="3" type="ORF">D5F01_LYC12186</name>
</gene>
<dbReference type="EMBL" id="REGW02000012">
    <property type="protein sequence ID" value="KAE8288321.1"/>
    <property type="molecule type" value="Genomic_DNA"/>
</dbReference>
<comment type="caution">
    <text evidence="3">The sequence shown here is derived from an EMBL/GenBank/DDBJ whole genome shotgun (WGS) entry which is preliminary data.</text>
</comment>
<protein>
    <recommendedName>
        <fullName evidence="5">Transposase element L1Md-A101/L1Md-A102/L1Md-A2</fullName>
    </recommendedName>
</protein>
<dbReference type="PANTHER" id="PTHR11505">
    <property type="entry name" value="L1 TRANSPOSABLE ELEMENT-RELATED"/>
    <property type="match status" value="1"/>
</dbReference>
<evidence type="ECO:0000313" key="4">
    <source>
        <dbReference type="Proteomes" id="UP000424527"/>
    </source>
</evidence>
<keyword evidence="1" id="KW-0175">Coiled coil</keyword>
<accession>A0A6G0IAK5</accession>
<evidence type="ECO:0000256" key="2">
    <source>
        <dbReference type="SAM" id="MobiDB-lite"/>
    </source>
</evidence>
<dbReference type="AlphaFoldDB" id="A0A6G0IAK5"/>